<dbReference type="EMBL" id="FSRE01000003">
    <property type="protein sequence ID" value="SIO06159.1"/>
    <property type="molecule type" value="Genomic_DNA"/>
</dbReference>
<evidence type="ECO:0000313" key="2">
    <source>
        <dbReference type="Proteomes" id="UP000198461"/>
    </source>
</evidence>
<dbReference type="OrthoDB" id="5401788at2"/>
<proteinExistence type="predicted"/>
<dbReference type="AlphaFoldDB" id="A0A1N6GF11"/>
<dbReference type="InterPro" id="IPR010319">
    <property type="entry name" value="Transglutaminase-like_Cys_pept"/>
</dbReference>
<dbReference type="STRING" id="364032.SAMN05443662_1316"/>
<reference evidence="2" key="1">
    <citation type="submission" date="2016-11" db="EMBL/GenBank/DDBJ databases">
        <authorList>
            <person name="Varghese N."/>
            <person name="Submissions S."/>
        </authorList>
    </citation>
    <scope>NUCLEOTIDE SEQUENCE [LARGE SCALE GENOMIC DNA]</scope>
    <source>
        <strain evidence="2">DSM 17737</strain>
    </source>
</reference>
<dbReference type="SUPFAM" id="SSF54001">
    <property type="entry name" value="Cysteine proteinases"/>
    <property type="match status" value="1"/>
</dbReference>
<dbReference type="Gene3D" id="3.10.620.30">
    <property type="match status" value="1"/>
</dbReference>
<accession>A0A1N6GF11</accession>
<dbReference type="PANTHER" id="PTHR39327">
    <property type="match status" value="1"/>
</dbReference>
<dbReference type="InterPro" id="IPR038765">
    <property type="entry name" value="Papain-like_cys_pep_sf"/>
</dbReference>
<sequence length="217" mass="24846">MLRATFAIAIVVATTFGWARLASGPPVVVSPATIQKVEKRYGKPAADRLRAWQRLVEKGWGKPELEQLKLVNDFFNNRIFTTDRRLWHKEDYWATPVEFLIKNAGDCEDFAIAKYFTLRKLGVPDSKLLLTYVKAIRLNQAHMVLTYYKTPRSVPLVLDNINPRILPATKRPDLVPIYTFNGGGLWLAKQRGKGKLLGQSGRLKKWRELQTRLEGIK</sequence>
<organism evidence="1 2">
    <name type="scientific">Sulfurivirga caldicuralii</name>
    <dbReference type="NCBI Taxonomy" id="364032"/>
    <lineage>
        <taxon>Bacteria</taxon>
        <taxon>Pseudomonadati</taxon>
        <taxon>Pseudomonadota</taxon>
        <taxon>Gammaproteobacteria</taxon>
        <taxon>Thiotrichales</taxon>
        <taxon>Piscirickettsiaceae</taxon>
        <taxon>Sulfurivirga</taxon>
    </lineage>
</organism>
<protein>
    <submittedName>
        <fullName evidence="1">Predicted transglutaminase-like cysteine proteinase</fullName>
    </submittedName>
</protein>
<dbReference type="Proteomes" id="UP000198461">
    <property type="component" value="Unassembled WGS sequence"/>
</dbReference>
<evidence type="ECO:0000313" key="1">
    <source>
        <dbReference type="EMBL" id="SIO06159.1"/>
    </source>
</evidence>
<name>A0A1N6GF11_9GAMM</name>
<dbReference type="PANTHER" id="PTHR39327:SF1">
    <property type="entry name" value="BLR5470 PROTEIN"/>
    <property type="match status" value="1"/>
</dbReference>
<gene>
    <name evidence="1" type="ORF">SAMN05443662_1316</name>
</gene>
<dbReference type="Pfam" id="PF06035">
    <property type="entry name" value="Peptidase_C93"/>
    <property type="match status" value="1"/>
</dbReference>
<dbReference type="RefSeq" id="WP_084188285.1">
    <property type="nucleotide sequence ID" value="NZ_FSRE01000003.1"/>
</dbReference>
<keyword evidence="2" id="KW-1185">Reference proteome</keyword>